<dbReference type="InterPro" id="IPR047951">
    <property type="entry name" value="Transpos_ISL3"/>
</dbReference>
<gene>
    <name evidence="2" type="ORF">HDE68_004273</name>
</gene>
<proteinExistence type="predicted"/>
<feature type="domain" description="Transposase IS204/IS1001/IS1096/IS1165 DDE" evidence="1">
    <location>
        <begin position="70"/>
        <end position="189"/>
    </location>
</feature>
<dbReference type="Proteomes" id="UP000537204">
    <property type="component" value="Unassembled WGS sequence"/>
</dbReference>
<comment type="caution">
    <text evidence="2">The sequence shown here is derived from an EMBL/GenBank/DDBJ whole genome shotgun (WGS) entry which is preliminary data.</text>
</comment>
<organism evidence="2 3">
    <name type="scientific">Pedobacter cryoconitis</name>
    <dbReference type="NCBI Taxonomy" id="188932"/>
    <lineage>
        <taxon>Bacteria</taxon>
        <taxon>Pseudomonadati</taxon>
        <taxon>Bacteroidota</taxon>
        <taxon>Sphingobacteriia</taxon>
        <taxon>Sphingobacteriales</taxon>
        <taxon>Sphingobacteriaceae</taxon>
        <taxon>Pedobacter</taxon>
    </lineage>
</organism>
<dbReference type="PANTHER" id="PTHR33498">
    <property type="entry name" value="TRANSPOSASE FOR INSERTION SEQUENCE ELEMENT IS1557"/>
    <property type="match status" value="1"/>
</dbReference>
<dbReference type="RefSeq" id="WP_183884175.1">
    <property type="nucleotide sequence ID" value="NZ_JACHCE010000008.1"/>
</dbReference>
<evidence type="ECO:0000313" key="3">
    <source>
        <dbReference type="Proteomes" id="UP000537204"/>
    </source>
</evidence>
<reference evidence="2 3" key="1">
    <citation type="submission" date="2020-08" db="EMBL/GenBank/DDBJ databases">
        <title>Genomic Encyclopedia of Type Strains, Phase IV (KMG-V): Genome sequencing to study the core and pangenomes of soil and plant-associated prokaryotes.</title>
        <authorList>
            <person name="Whitman W."/>
        </authorList>
    </citation>
    <scope>NUCLEOTIDE SEQUENCE [LARGE SCALE GENOMIC DNA]</scope>
    <source>
        <strain evidence="2 3">S3M1</strain>
    </source>
</reference>
<dbReference type="PANTHER" id="PTHR33498:SF1">
    <property type="entry name" value="TRANSPOSASE FOR INSERTION SEQUENCE ELEMENT IS1557"/>
    <property type="match status" value="1"/>
</dbReference>
<protein>
    <submittedName>
        <fullName evidence="2">Transposase</fullName>
    </submittedName>
</protein>
<dbReference type="InterPro" id="IPR002560">
    <property type="entry name" value="Transposase_DDE"/>
</dbReference>
<sequence length="199" mass="22933">MFTERFDDHFRPYKRITDRLKETLLNITLEAGGKSGERICKQFSIGISDSTLLRIIYNTVLPDCKEVIALGVDDWAIKKRDRYGSILVDLTTNKPIALLADREENTLTAWLKDRPEIQIVSRDRYGNYQRAVNKGAPQAVQVTDRRHLLKKLGEAVRKVIDREHAVMKKVRTVYQETKQAKIEPPRVLLLNVNMKSSGR</sequence>
<name>A0A7W8ZQI6_9SPHI</name>
<evidence type="ECO:0000313" key="2">
    <source>
        <dbReference type="EMBL" id="MBB5638344.1"/>
    </source>
</evidence>
<accession>A0A7W8ZQI6</accession>
<dbReference type="Pfam" id="PF01610">
    <property type="entry name" value="DDE_Tnp_ISL3"/>
    <property type="match status" value="1"/>
</dbReference>
<evidence type="ECO:0000259" key="1">
    <source>
        <dbReference type="Pfam" id="PF01610"/>
    </source>
</evidence>
<dbReference type="AlphaFoldDB" id="A0A7W8ZQI6"/>
<dbReference type="EMBL" id="JACHCE010000008">
    <property type="protein sequence ID" value="MBB5638344.1"/>
    <property type="molecule type" value="Genomic_DNA"/>
</dbReference>